<evidence type="ECO:0000313" key="2">
    <source>
        <dbReference type="Proteomes" id="UP000612585"/>
    </source>
</evidence>
<comment type="caution">
    <text evidence="1">The sequence shown here is derived from an EMBL/GenBank/DDBJ whole genome shotgun (WGS) entry which is preliminary data.</text>
</comment>
<dbReference type="SUPFAM" id="SSF69318">
    <property type="entry name" value="Integrin alpha N-terminal domain"/>
    <property type="match status" value="1"/>
</dbReference>
<dbReference type="Gene3D" id="2.130.10.130">
    <property type="entry name" value="Integrin alpha, N-terminal"/>
    <property type="match status" value="1"/>
</dbReference>
<dbReference type="Proteomes" id="UP000612585">
    <property type="component" value="Unassembled WGS sequence"/>
</dbReference>
<dbReference type="PANTHER" id="PTHR46580:SF2">
    <property type="entry name" value="MAM DOMAIN-CONTAINING PROTEIN"/>
    <property type="match status" value="1"/>
</dbReference>
<name>A0A8J3Z740_9ACTN</name>
<dbReference type="PANTHER" id="PTHR46580">
    <property type="entry name" value="SENSOR KINASE-RELATED"/>
    <property type="match status" value="1"/>
</dbReference>
<dbReference type="InterPro" id="IPR028994">
    <property type="entry name" value="Integrin_alpha_N"/>
</dbReference>
<reference evidence="1" key="1">
    <citation type="submission" date="2021-01" db="EMBL/GenBank/DDBJ databases">
        <title>Whole genome shotgun sequence of Virgisporangium aurantiacum NBRC 16421.</title>
        <authorList>
            <person name="Komaki H."/>
            <person name="Tamura T."/>
        </authorList>
    </citation>
    <scope>NUCLEOTIDE SEQUENCE</scope>
    <source>
        <strain evidence="1">NBRC 16421</strain>
    </source>
</reference>
<sequence length="324" mass="35736">MSGMLRQRRIGTAILMAVGLVGAVAVAPTARAGPVVAAGVTARVAGFADLVWYNDQTGETQIWFMNEHRLVRRSTVVDANGVPALVGPPFRIVGISDKDEDGHPDIVWHHDQTGETRIWFMKENRIVRQATVVDQNGAPALVGPPFRIVGISEMDYFSYDDIIWYNDQTGETRIWFMGREKILSQATVLGENGLPALVGPPFRIVGISDVNGDGPGDIVWHHDQTGETRIWIMNIDRIYRQATVLGENGQPAFVGPPFRIVGVGDMNSDGYADIVWHHDQTGETRIWFMRGERVIRQATVVGENGQPALVGPPFRIVGVSERYG</sequence>
<gene>
    <name evidence="1" type="ORF">Vau01_051230</name>
</gene>
<protein>
    <recommendedName>
        <fullName evidence="3">Repeat domain-containing protein</fullName>
    </recommendedName>
</protein>
<accession>A0A8J3Z740</accession>
<organism evidence="1 2">
    <name type="scientific">Virgisporangium aurantiacum</name>
    <dbReference type="NCBI Taxonomy" id="175570"/>
    <lineage>
        <taxon>Bacteria</taxon>
        <taxon>Bacillati</taxon>
        <taxon>Actinomycetota</taxon>
        <taxon>Actinomycetes</taxon>
        <taxon>Micromonosporales</taxon>
        <taxon>Micromonosporaceae</taxon>
        <taxon>Virgisporangium</taxon>
    </lineage>
</organism>
<dbReference type="RefSeq" id="WP_203997087.1">
    <property type="nucleotide sequence ID" value="NZ_BOPG01000032.1"/>
</dbReference>
<evidence type="ECO:0008006" key="3">
    <source>
        <dbReference type="Google" id="ProtNLM"/>
    </source>
</evidence>
<dbReference type="EMBL" id="BOPG01000032">
    <property type="protein sequence ID" value="GIJ57607.1"/>
    <property type="molecule type" value="Genomic_DNA"/>
</dbReference>
<proteinExistence type="predicted"/>
<evidence type="ECO:0000313" key="1">
    <source>
        <dbReference type="EMBL" id="GIJ57607.1"/>
    </source>
</evidence>
<keyword evidence="2" id="KW-1185">Reference proteome</keyword>
<dbReference type="AlphaFoldDB" id="A0A8J3Z740"/>